<evidence type="ECO:0000313" key="8">
    <source>
        <dbReference type="Proteomes" id="UP000091857"/>
    </source>
</evidence>
<dbReference type="GO" id="GO:1990904">
    <property type="term" value="C:ribonucleoprotein complex"/>
    <property type="evidence" value="ECO:0007669"/>
    <property type="project" value="InterPro"/>
</dbReference>
<dbReference type="InterPro" id="IPR002344">
    <property type="entry name" value="Lupus_La"/>
</dbReference>
<protein>
    <recommendedName>
        <fullName evidence="6">HTH La-type RNA-binding domain-containing protein</fullName>
    </recommendedName>
</protein>
<evidence type="ECO:0000256" key="3">
    <source>
        <dbReference type="ARBA" id="ARBA00023242"/>
    </source>
</evidence>
<dbReference type="InterPro" id="IPR036388">
    <property type="entry name" value="WH-like_DNA-bd_sf"/>
</dbReference>
<keyword evidence="8" id="KW-1185">Reference proteome</keyword>
<feature type="region of interest" description="Disordered" evidence="5">
    <location>
        <begin position="457"/>
        <end position="534"/>
    </location>
</feature>
<dbReference type="InterPro" id="IPR006630">
    <property type="entry name" value="La_HTH"/>
</dbReference>
<gene>
    <name evidence="7" type="ORF">MANES_18G011260v8</name>
</gene>
<organism evidence="7 8">
    <name type="scientific">Manihot esculenta</name>
    <name type="common">Cassava</name>
    <name type="synonym">Jatropha manihot</name>
    <dbReference type="NCBI Taxonomy" id="3983"/>
    <lineage>
        <taxon>Eukaryota</taxon>
        <taxon>Viridiplantae</taxon>
        <taxon>Streptophyta</taxon>
        <taxon>Embryophyta</taxon>
        <taxon>Tracheophyta</taxon>
        <taxon>Spermatophyta</taxon>
        <taxon>Magnoliopsida</taxon>
        <taxon>eudicotyledons</taxon>
        <taxon>Gunneridae</taxon>
        <taxon>Pentapetalae</taxon>
        <taxon>rosids</taxon>
        <taxon>fabids</taxon>
        <taxon>Malpighiales</taxon>
        <taxon>Euphorbiaceae</taxon>
        <taxon>Crotonoideae</taxon>
        <taxon>Manihoteae</taxon>
        <taxon>Manihot</taxon>
    </lineage>
</organism>
<evidence type="ECO:0000256" key="2">
    <source>
        <dbReference type="ARBA" id="ARBA00022884"/>
    </source>
</evidence>
<feature type="compositionally biased region" description="Gly residues" evidence="5">
    <location>
        <begin position="190"/>
        <end position="201"/>
    </location>
</feature>
<feature type="compositionally biased region" description="Low complexity" evidence="5">
    <location>
        <begin position="84"/>
        <end position="100"/>
    </location>
</feature>
<comment type="caution">
    <text evidence="7">The sequence shown here is derived from an EMBL/GenBank/DDBJ whole genome shotgun (WGS) entry which is preliminary data.</text>
</comment>
<evidence type="ECO:0000256" key="4">
    <source>
        <dbReference type="PROSITE-ProRule" id="PRU00332"/>
    </source>
</evidence>
<dbReference type="Gramene" id="Manes.18G011260.1.v8.1">
    <property type="protein sequence ID" value="Manes.18G011260.1.v8.1.CDS"/>
    <property type="gene ID" value="Manes.18G011260.v8.1"/>
</dbReference>
<dbReference type="PANTHER" id="PTHR22792">
    <property type="entry name" value="LUPUS LA PROTEIN-RELATED"/>
    <property type="match status" value="1"/>
</dbReference>
<dbReference type="FunFam" id="1.10.10.10:FF:000131">
    <property type="entry name" value="la-related protein 1B isoform X2"/>
    <property type="match status" value="1"/>
</dbReference>
<dbReference type="Pfam" id="PF05383">
    <property type="entry name" value="La"/>
    <property type="match status" value="1"/>
</dbReference>
<dbReference type="AlphaFoldDB" id="A0A2C9TZJ9"/>
<dbReference type="GO" id="GO:0006396">
    <property type="term" value="P:RNA processing"/>
    <property type="evidence" value="ECO:0007669"/>
    <property type="project" value="InterPro"/>
</dbReference>
<feature type="domain" description="HTH La-type RNA-binding" evidence="6">
    <location>
        <begin position="371"/>
        <end position="460"/>
    </location>
</feature>
<feature type="compositionally biased region" description="Polar residues" evidence="5">
    <location>
        <begin position="459"/>
        <end position="476"/>
    </location>
</feature>
<keyword evidence="3" id="KW-0539">Nucleus</keyword>
<dbReference type="SUPFAM" id="SSF46785">
    <property type="entry name" value="Winged helix' DNA-binding domain"/>
    <property type="match status" value="1"/>
</dbReference>
<accession>A0A2C9TZJ9</accession>
<dbReference type="PANTHER" id="PTHR22792:SF155">
    <property type="entry name" value="LA-RELATED PROTEIN 1C-LIKE"/>
    <property type="match status" value="1"/>
</dbReference>
<dbReference type="CDD" id="cd07323">
    <property type="entry name" value="LAM"/>
    <property type="match status" value="1"/>
</dbReference>
<feature type="compositionally biased region" description="Polar residues" evidence="5">
    <location>
        <begin position="59"/>
        <end position="68"/>
    </location>
</feature>
<dbReference type="OrthoDB" id="340227at2759"/>
<dbReference type="Gene3D" id="1.10.10.10">
    <property type="entry name" value="Winged helix-like DNA-binding domain superfamily/Winged helix DNA-binding domain"/>
    <property type="match status" value="1"/>
</dbReference>
<keyword evidence="2 4" id="KW-0694">RNA-binding</keyword>
<evidence type="ECO:0000259" key="6">
    <source>
        <dbReference type="PROSITE" id="PS50961"/>
    </source>
</evidence>
<comment type="subcellular location">
    <subcellularLocation>
        <location evidence="1">Nucleus</location>
    </subcellularLocation>
</comment>
<evidence type="ECO:0000256" key="1">
    <source>
        <dbReference type="ARBA" id="ARBA00004123"/>
    </source>
</evidence>
<dbReference type="Proteomes" id="UP000091857">
    <property type="component" value="Chromosome 18"/>
</dbReference>
<feature type="region of interest" description="Disordered" evidence="5">
    <location>
        <begin position="1"/>
        <end position="319"/>
    </location>
</feature>
<dbReference type="STRING" id="3983.A0A2C9TZJ9"/>
<feature type="compositionally biased region" description="Low complexity" evidence="5">
    <location>
        <begin position="512"/>
        <end position="526"/>
    </location>
</feature>
<dbReference type="SMART" id="SM00715">
    <property type="entry name" value="LA"/>
    <property type="match status" value="1"/>
</dbReference>
<evidence type="ECO:0000313" key="7">
    <source>
        <dbReference type="EMBL" id="OAY22588.1"/>
    </source>
</evidence>
<reference evidence="8" key="1">
    <citation type="journal article" date="2016" name="Nat. Biotechnol.">
        <title>Sequencing wild and cultivated cassava and related species reveals extensive interspecific hybridization and genetic diversity.</title>
        <authorList>
            <person name="Bredeson J.V."/>
            <person name="Lyons J.B."/>
            <person name="Prochnik S.E."/>
            <person name="Wu G.A."/>
            <person name="Ha C.M."/>
            <person name="Edsinger-Gonzales E."/>
            <person name="Grimwood J."/>
            <person name="Schmutz J."/>
            <person name="Rabbi I.Y."/>
            <person name="Egesi C."/>
            <person name="Nauluvula P."/>
            <person name="Lebot V."/>
            <person name="Ndunguru J."/>
            <person name="Mkamilo G."/>
            <person name="Bart R.S."/>
            <person name="Setter T.L."/>
            <person name="Gleadow R.M."/>
            <person name="Kulakow P."/>
            <person name="Ferguson M.E."/>
            <person name="Rounsley S."/>
            <person name="Rokhsar D.S."/>
        </authorList>
    </citation>
    <scope>NUCLEOTIDE SEQUENCE [LARGE SCALE GENOMIC DNA]</scope>
    <source>
        <strain evidence="8">cv. AM560-2</strain>
    </source>
</reference>
<sequence>MAMTADSQSHSSQSPRGAGSGDGVNSPHSRKNLPSPWAQVVRGEPESIPAFHPLPSPSSPREQQSNFSDCFPHKPLSPLQTAADNFSGSDTSDSNNGNAGRPKKPAWKKPSNGAAEGSSVMGADSWPALSESTKPSPKSTGADSSSKIASDGPQGPVRPDSPHSQASSNAKSNSISNYAMPARQKSMRRGGSGGSSSGGGHSQSSVSHGPPAPPPLPIFPMSPNGYGNLVPPIPDQSPRDHPYRNNNWEPRRAGGFGPQPPMVNDHRHSSRRGNFGPRGDGPYQNNFGGRRDQDRGHYGNVRDVQGHPQRSPRGFVRPPPPNTAAFVPPQPVRPFGNPMGFSDLVYIPTLPLETFRMPFIAHAPAPTMIVPVHETPLRAMLVFQIEYYFSDANLVKDEYLKSNMDSHGWVPITLIAGFNRVKSMTKDIQLILESLMTSTVLEVQEDKVRRRNDWMKWIPSSSRNPSDSGLQSSSAPSPDVLTKSFQKMTVEEMTPDQHSMTLKPSPSPEDALTSSSELTSQSQISQGEGIDNAS</sequence>
<dbReference type="PROSITE" id="PS50961">
    <property type="entry name" value="HTH_LA"/>
    <property type="match status" value="1"/>
</dbReference>
<feature type="compositionally biased region" description="Pro residues" evidence="5">
    <location>
        <begin position="210"/>
        <end position="220"/>
    </location>
</feature>
<dbReference type="GO" id="GO:0003723">
    <property type="term" value="F:RNA binding"/>
    <property type="evidence" value="ECO:0000318"/>
    <property type="project" value="GO_Central"/>
</dbReference>
<feature type="compositionally biased region" description="Polar residues" evidence="5">
    <location>
        <begin position="1"/>
        <end position="15"/>
    </location>
</feature>
<evidence type="ECO:0000256" key="5">
    <source>
        <dbReference type="SAM" id="MobiDB-lite"/>
    </source>
</evidence>
<dbReference type="InterPro" id="IPR045180">
    <property type="entry name" value="La_dom_prot"/>
</dbReference>
<dbReference type="GO" id="GO:0005634">
    <property type="term" value="C:nucleus"/>
    <property type="evidence" value="ECO:0007669"/>
    <property type="project" value="UniProtKB-SubCell"/>
</dbReference>
<feature type="compositionally biased region" description="Low complexity" evidence="5">
    <location>
        <begin position="164"/>
        <end position="179"/>
    </location>
</feature>
<name>A0A2C9TZJ9_MANES</name>
<proteinExistence type="predicted"/>
<dbReference type="InterPro" id="IPR036390">
    <property type="entry name" value="WH_DNA-bd_sf"/>
</dbReference>
<dbReference type="EMBL" id="CM004404">
    <property type="protein sequence ID" value="OAY22588.1"/>
    <property type="molecule type" value="Genomic_DNA"/>
</dbReference>
<feature type="compositionally biased region" description="Polar residues" evidence="5">
    <location>
        <begin position="130"/>
        <end position="148"/>
    </location>
</feature>
<dbReference type="PRINTS" id="PR00302">
    <property type="entry name" value="LUPUSLA"/>
</dbReference>